<dbReference type="SUPFAM" id="SSF46785">
    <property type="entry name" value="Winged helix' DNA-binding domain"/>
    <property type="match status" value="1"/>
</dbReference>
<dbReference type="RefSeq" id="WP_336471475.1">
    <property type="nucleotide sequence ID" value="NZ_JBAWSX010000002.1"/>
</dbReference>
<sequence length="253" mass="29309">MYKLQQYESFQSVAEMDNTIDKTLKEYKLKDSERVILIKLSQYSCKFVGVSYMKNQTLADSVGYSKRTVQRALKRLSELGIITRIEQKRIKTGGYGAFICVINPFECHLNLSSCREAETPCEDSTKKQTEENETIIPKANLQELNKRNELDVSYLDNSHIPTEFINAVKPFISSAKEVYSLWGKVVLAQKKYAPSLLEYAEIAIQAFKQSVFAKKMKRIRTDFKGYFWGTLSNMLAFEQRRCNKGNLWNWLEV</sequence>
<reference evidence="1 2" key="1">
    <citation type="submission" date="2024-01" db="EMBL/GenBank/DDBJ databases">
        <title>Seven novel Bacillus-like species.</title>
        <authorList>
            <person name="Liu G."/>
        </authorList>
    </citation>
    <scope>NUCLEOTIDE SEQUENCE [LARGE SCALE GENOMIC DNA]</scope>
    <source>
        <strain evidence="1 2">FJAT-51639</strain>
    </source>
</reference>
<dbReference type="InterPro" id="IPR036388">
    <property type="entry name" value="WH-like_DNA-bd_sf"/>
</dbReference>
<proteinExistence type="predicted"/>
<dbReference type="InterPro" id="IPR036390">
    <property type="entry name" value="WH_DNA-bd_sf"/>
</dbReference>
<accession>A0ABU8FD00</accession>
<gene>
    <name evidence="1" type="ORF">WAZ07_04335</name>
</gene>
<name>A0ABU8FD00_9BACI</name>
<protein>
    <submittedName>
        <fullName evidence="1">Helix-turn-helix domain-containing protein</fullName>
    </submittedName>
</protein>
<dbReference type="EMBL" id="JBAWSX010000002">
    <property type="protein sequence ID" value="MEI4800563.1"/>
    <property type="molecule type" value="Genomic_DNA"/>
</dbReference>
<dbReference type="Proteomes" id="UP001372526">
    <property type="component" value="Unassembled WGS sequence"/>
</dbReference>
<keyword evidence="2" id="KW-1185">Reference proteome</keyword>
<dbReference type="Gene3D" id="1.10.10.10">
    <property type="entry name" value="Winged helix-like DNA-binding domain superfamily/Winged helix DNA-binding domain"/>
    <property type="match status" value="1"/>
</dbReference>
<dbReference type="Pfam" id="PF13730">
    <property type="entry name" value="HTH_36"/>
    <property type="match status" value="1"/>
</dbReference>
<comment type="caution">
    <text evidence="1">The sequence shown here is derived from an EMBL/GenBank/DDBJ whole genome shotgun (WGS) entry which is preliminary data.</text>
</comment>
<evidence type="ECO:0000313" key="2">
    <source>
        <dbReference type="Proteomes" id="UP001372526"/>
    </source>
</evidence>
<organism evidence="1 2">
    <name type="scientific">Bacillus bruguierae</name>
    <dbReference type="NCBI Taxonomy" id="3127667"/>
    <lineage>
        <taxon>Bacteria</taxon>
        <taxon>Bacillati</taxon>
        <taxon>Bacillota</taxon>
        <taxon>Bacilli</taxon>
        <taxon>Bacillales</taxon>
        <taxon>Bacillaceae</taxon>
        <taxon>Bacillus</taxon>
    </lineage>
</organism>
<evidence type="ECO:0000313" key="1">
    <source>
        <dbReference type="EMBL" id="MEI4800563.1"/>
    </source>
</evidence>